<dbReference type="EMBL" id="QJSW01000014">
    <property type="protein sequence ID" value="PYE47280.1"/>
    <property type="molecule type" value="Genomic_DNA"/>
</dbReference>
<dbReference type="AlphaFoldDB" id="A0A2V4VRA7"/>
<keyword evidence="1" id="KW-1133">Transmembrane helix</keyword>
<reference evidence="3 5" key="2">
    <citation type="submission" date="2020-06" db="EMBL/GenBank/DDBJ databases">
        <title>Complete genome of Paenibacillus barcinonensis KACC11450.</title>
        <authorList>
            <person name="Kim M."/>
            <person name="Park Y.-J."/>
            <person name="Shin J.-H."/>
        </authorList>
    </citation>
    <scope>NUCLEOTIDE SEQUENCE [LARGE SCALE GENOMIC DNA]</scope>
    <source>
        <strain evidence="3 5">KACC11450</strain>
    </source>
</reference>
<keyword evidence="5" id="KW-1185">Reference proteome</keyword>
<reference evidence="2 4" key="1">
    <citation type="submission" date="2018-06" db="EMBL/GenBank/DDBJ databases">
        <title>Genomic Encyclopedia of Type Strains, Phase III (KMG-III): the genomes of soil and plant-associated and newly described type strains.</title>
        <authorList>
            <person name="Whitman W."/>
        </authorList>
    </citation>
    <scope>NUCLEOTIDE SEQUENCE [LARGE SCALE GENOMIC DNA]</scope>
    <source>
        <strain evidence="2 4">CECT 7022</strain>
    </source>
</reference>
<name>A0A2V4VRA7_PAEBA</name>
<feature type="transmembrane region" description="Helical" evidence="1">
    <location>
        <begin position="26"/>
        <end position="47"/>
    </location>
</feature>
<keyword evidence="1" id="KW-0812">Transmembrane</keyword>
<protein>
    <submittedName>
        <fullName evidence="3">ABC-2 family transporter protein</fullName>
    </submittedName>
    <submittedName>
        <fullName evidence="2">ABC-2 type transport system permease protein</fullName>
    </submittedName>
</protein>
<organism evidence="2 4">
    <name type="scientific">Paenibacillus barcinonensis</name>
    <dbReference type="NCBI Taxonomy" id="198119"/>
    <lineage>
        <taxon>Bacteria</taxon>
        <taxon>Bacillati</taxon>
        <taxon>Bacillota</taxon>
        <taxon>Bacilli</taxon>
        <taxon>Bacillales</taxon>
        <taxon>Paenibacillaceae</taxon>
        <taxon>Paenibacillus</taxon>
    </lineage>
</organism>
<dbReference type="Pfam" id="PF06182">
    <property type="entry name" value="ABC2_membrane_6"/>
    <property type="match status" value="1"/>
</dbReference>
<keyword evidence="1" id="KW-0472">Membrane</keyword>
<evidence type="ECO:0000313" key="3">
    <source>
        <dbReference type="EMBL" id="QKS58186.1"/>
    </source>
</evidence>
<feature type="transmembrane region" description="Helical" evidence="1">
    <location>
        <begin position="237"/>
        <end position="257"/>
    </location>
</feature>
<dbReference type="Proteomes" id="UP000247790">
    <property type="component" value="Unassembled WGS sequence"/>
</dbReference>
<dbReference type="OrthoDB" id="8582979at2"/>
<sequence length="269" mass="31375">MFMKIKVYYRLAVISFQSFISFKFNIFLNIFVSMAMVFIQILIWKALYSQEDATNATEAITLETMLQYVVISSLLNIIITSQPLQYIANQIRTGNIALDLMRPFNFNLYIFSMEIGKKIGRVFIQIPILLIFYFSILSNLPGNEINILFTLIVIMNAIIIQYLINYIIGLLAFWWIEVWPMDMLMNSLIKLLSGSWIPLWFFPEQLSKVAEILPFKLIYFDPIRVILGQIHPSELQVIVLQQIIWVMIFISLAIFLWKYGTKKIVVQGG</sequence>
<evidence type="ECO:0000256" key="1">
    <source>
        <dbReference type="SAM" id="Phobius"/>
    </source>
</evidence>
<dbReference type="RefSeq" id="WP_110898104.1">
    <property type="nucleotide sequence ID" value="NZ_CP054614.1"/>
</dbReference>
<feature type="transmembrane region" description="Helical" evidence="1">
    <location>
        <begin position="147"/>
        <end position="176"/>
    </location>
</feature>
<dbReference type="InterPro" id="IPR010390">
    <property type="entry name" value="ABC-2_transporter-like"/>
</dbReference>
<dbReference type="EMBL" id="CP054614">
    <property type="protein sequence ID" value="QKS58186.1"/>
    <property type="molecule type" value="Genomic_DNA"/>
</dbReference>
<evidence type="ECO:0000313" key="2">
    <source>
        <dbReference type="EMBL" id="PYE47280.1"/>
    </source>
</evidence>
<evidence type="ECO:0000313" key="4">
    <source>
        <dbReference type="Proteomes" id="UP000247790"/>
    </source>
</evidence>
<dbReference type="PANTHER" id="PTHR36832">
    <property type="entry name" value="SLR1174 PROTEIN-RELATED"/>
    <property type="match status" value="1"/>
</dbReference>
<dbReference type="Proteomes" id="UP000509327">
    <property type="component" value="Chromosome"/>
</dbReference>
<dbReference type="PANTHER" id="PTHR36832:SF1">
    <property type="entry name" value="SLR1174 PROTEIN"/>
    <property type="match status" value="1"/>
</dbReference>
<proteinExistence type="predicted"/>
<accession>A0A2V4VRA7</accession>
<feature type="transmembrane region" description="Helical" evidence="1">
    <location>
        <begin position="122"/>
        <end position="141"/>
    </location>
</feature>
<gene>
    <name evidence="2" type="ORF">DFQ00_11420</name>
    <name evidence="3" type="ORF">HUB98_19345</name>
</gene>
<evidence type="ECO:0000313" key="5">
    <source>
        <dbReference type="Proteomes" id="UP000509327"/>
    </source>
</evidence>